<feature type="signal peptide" evidence="1">
    <location>
        <begin position="1"/>
        <end position="24"/>
    </location>
</feature>
<organism evidence="2 3">
    <name type="scientific">Cirrhinus molitorella</name>
    <name type="common">mud carp</name>
    <dbReference type="NCBI Taxonomy" id="172907"/>
    <lineage>
        <taxon>Eukaryota</taxon>
        <taxon>Metazoa</taxon>
        <taxon>Chordata</taxon>
        <taxon>Craniata</taxon>
        <taxon>Vertebrata</taxon>
        <taxon>Euteleostomi</taxon>
        <taxon>Actinopterygii</taxon>
        <taxon>Neopterygii</taxon>
        <taxon>Teleostei</taxon>
        <taxon>Ostariophysi</taxon>
        <taxon>Cypriniformes</taxon>
        <taxon>Cyprinidae</taxon>
        <taxon>Labeoninae</taxon>
        <taxon>Labeonini</taxon>
        <taxon>Cirrhinus</taxon>
    </lineage>
</organism>
<keyword evidence="3" id="KW-1185">Reference proteome</keyword>
<dbReference type="Proteomes" id="UP001558613">
    <property type="component" value="Unassembled WGS sequence"/>
</dbReference>
<evidence type="ECO:0000313" key="2">
    <source>
        <dbReference type="EMBL" id="KAL1251163.1"/>
    </source>
</evidence>
<accession>A0ABR3LI45</accession>
<feature type="chain" id="PRO_5045090822" evidence="1">
    <location>
        <begin position="25"/>
        <end position="78"/>
    </location>
</feature>
<gene>
    <name evidence="2" type="ORF">QQF64_018959</name>
</gene>
<sequence length="78" mass="8382">MGISSPTCCAVVVFCSALVVSSSASGLLFHLPHPGHQLLQLHPASPIHPLQFYFPSIGLEHGPVWKPPLKSHDIYSTP</sequence>
<comment type="caution">
    <text evidence="2">The sequence shown here is derived from an EMBL/GenBank/DDBJ whole genome shotgun (WGS) entry which is preliminary data.</text>
</comment>
<reference evidence="2 3" key="1">
    <citation type="submission" date="2023-09" db="EMBL/GenBank/DDBJ databases">
        <authorList>
            <person name="Wang M."/>
        </authorList>
    </citation>
    <scope>NUCLEOTIDE SEQUENCE [LARGE SCALE GENOMIC DNA]</scope>
    <source>
        <strain evidence="2">GT-2023</strain>
        <tissue evidence="2">Liver</tissue>
    </source>
</reference>
<keyword evidence="1" id="KW-0732">Signal</keyword>
<protein>
    <submittedName>
        <fullName evidence="2">Uncharacterized protein</fullName>
    </submittedName>
</protein>
<proteinExistence type="predicted"/>
<dbReference type="EMBL" id="JAYMGO010000022">
    <property type="protein sequence ID" value="KAL1251163.1"/>
    <property type="molecule type" value="Genomic_DNA"/>
</dbReference>
<name>A0ABR3LI45_9TELE</name>
<evidence type="ECO:0000313" key="3">
    <source>
        <dbReference type="Proteomes" id="UP001558613"/>
    </source>
</evidence>
<evidence type="ECO:0000256" key="1">
    <source>
        <dbReference type="SAM" id="SignalP"/>
    </source>
</evidence>